<gene>
    <name evidence="4" type="ORF">ALMOND_2B019326</name>
</gene>
<dbReference type="Gramene" id="VVA32804">
    <property type="protein sequence ID" value="VVA32804"/>
    <property type="gene ID" value="Prudul26B019326"/>
</dbReference>
<dbReference type="PANTHER" id="PTHR47481">
    <property type="match status" value="1"/>
</dbReference>
<feature type="region of interest" description="Disordered" evidence="2">
    <location>
        <begin position="122"/>
        <end position="185"/>
    </location>
</feature>
<evidence type="ECO:0000313" key="5">
    <source>
        <dbReference type="Proteomes" id="UP000327085"/>
    </source>
</evidence>
<proteinExistence type="predicted"/>
<evidence type="ECO:0000256" key="1">
    <source>
        <dbReference type="PROSITE-ProRule" id="PRU00047"/>
    </source>
</evidence>
<dbReference type="InterPro" id="IPR001878">
    <property type="entry name" value="Znf_CCHC"/>
</dbReference>
<organism evidence="4 5">
    <name type="scientific">Prunus dulcis</name>
    <name type="common">Almond</name>
    <name type="synonym">Amygdalus dulcis</name>
    <dbReference type="NCBI Taxonomy" id="3755"/>
    <lineage>
        <taxon>Eukaryota</taxon>
        <taxon>Viridiplantae</taxon>
        <taxon>Streptophyta</taxon>
        <taxon>Embryophyta</taxon>
        <taxon>Tracheophyta</taxon>
        <taxon>Spermatophyta</taxon>
        <taxon>Magnoliopsida</taxon>
        <taxon>eudicotyledons</taxon>
        <taxon>Gunneridae</taxon>
        <taxon>Pentapetalae</taxon>
        <taxon>rosids</taxon>
        <taxon>fabids</taxon>
        <taxon>Rosales</taxon>
        <taxon>Rosaceae</taxon>
        <taxon>Amygdaloideae</taxon>
        <taxon>Amygdaleae</taxon>
        <taxon>Prunus</taxon>
    </lineage>
</organism>
<dbReference type="InterPro" id="IPR036875">
    <property type="entry name" value="Znf_CCHC_sf"/>
</dbReference>
<reference evidence="5" key="1">
    <citation type="journal article" date="2020" name="Plant J.">
        <title>Transposons played a major role in the diversification between the closely related almond and peach genomes: results from the almond genome sequence.</title>
        <authorList>
            <person name="Alioto T."/>
            <person name="Alexiou K.G."/>
            <person name="Bardil A."/>
            <person name="Barteri F."/>
            <person name="Castanera R."/>
            <person name="Cruz F."/>
            <person name="Dhingra A."/>
            <person name="Duval H."/>
            <person name="Fernandez I Marti A."/>
            <person name="Frias L."/>
            <person name="Galan B."/>
            <person name="Garcia J.L."/>
            <person name="Howad W."/>
            <person name="Gomez-Garrido J."/>
            <person name="Gut M."/>
            <person name="Julca I."/>
            <person name="Morata J."/>
            <person name="Puigdomenech P."/>
            <person name="Ribeca P."/>
            <person name="Rubio Cabetas M.J."/>
            <person name="Vlasova A."/>
            <person name="Wirthensohn M."/>
            <person name="Garcia-Mas J."/>
            <person name="Gabaldon T."/>
            <person name="Casacuberta J.M."/>
            <person name="Arus P."/>
        </authorList>
    </citation>
    <scope>NUCLEOTIDE SEQUENCE [LARGE SCALE GENOMIC DNA]</scope>
    <source>
        <strain evidence="5">cv. Texas</strain>
    </source>
</reference>
<dbReference type="GO" id="GO:0008270">
    <property type="term" value="F:zinc ion binding"/>
    <property type="evidence" value="ECO:0007669"/>
    <property type="project" value="UniProtKB-KW"/>
</dbReference>
<dbReference type="PANTHER" id="PTHR47481:SF36">
    <property type="entry name" value="CCHC-TYPE DOMAIN-CONTAINING PROTEIN"/>
    <property type="match status" value="1"/>
</dbReference>
<dbReference type="SMART" id="SM00343">
    <property type="entry name" value="ZnF_C2HC"/>
    <property type="match status" value="1"/>
</dbReference>
<sequence>MRHICNTLFKEEWHKTIACSTFSRRNGIRLQLLENELLSVAQCDMTIAQYFQKVKSICSEISKLDPTFAIVDSRIKRIIIHGLRLEYQDFVAAVQGWPSQPSLVEFENLLAYQEAMAKQMRGVPPKGEEETLYTNKSKGSFKQHVGGGSKRNGGMVNGHQGEGSSRPRGAPKYQDNCGQSKNNKRFESKCYNCGKKGHMAKDCLLKQKARQE</sequence>
<dbReference type="EMBL" id="CABIKO010000262">
    <property type="protein sequence ID" value="VVA32804.1"/>
    <property type="molecule type" value="Genomic_DNA"/>
</dbReference>
<feature type="domain" description="CCHC-type" evidence="3">
    <location>
        <begin position="189"/>
        <end position="203"/>
    </location>
</feature>
<evidence type="ECO:0000256" key="2">
    <source>
        <dbReference type="SAM" id="MobiDB-lite"/>
    </source>
</evidence>
<keyword evidence="1" id="KW-0479">Metal-binding</keyword>
<dbReference type="OMA" id="PNINDQK"/>
<dbReference type="Pfam" id="PF00098">
    <property type="entry name" value="zf-CCHC"/>
    <property type="match status" value="1"/>
</dbReference>
<protein>
    <submittedName>
        <fullName evidence="4">PREDICTED: eukaryotic</fullName>
    </submittedName>
</protein>
<dbReference type="SUPFAM" id="SSF57756">
    <property type="entry name" value="Retrovirus zinc finger-like domains"/>
    <property type="match status" value="1"/>
</dbReference>
<name>A0A5E4FZG7_PRUDU</name>
<dbReference type="PROSITE" id="PS50158">
    <property type="entry name" value="ZF_CCHC"/>
    <property type="match status" value="1"/>
</dbReference>
<evidence type="ECO:0000259" key="3">
    <source>
        <dbReference type="PROSITE" id="PS50158"/>
    </source>
</evidence>
<dbReference type="AlphaFoldDB" id="A0A5E4FZG7"/>
<dbReference type="InParanoid" id="A0A5E4FZG7"/>
<accession>A0A5E4FZG7</accession>
<dbReference type="Proteomes" id="UP000327085">
    <property type="component" value="Chromosome 7"/>
</dbReference>
<dbReference type="Gene3D" id="4.10.60.10">
    <property type="entry name" value="Zinc finger, CCHC-type"/>
    <property type="match status" value="1"/>
</dbReference>
<keyword evidence="1" id="KW-0863">Zinc-finger</keyword>
<evidence type="ECO:0000313" key="4">
    <source>
        <dbReference type="EMBL" id="VVA32804.1"/>
    </source>
</evidence>
<dbReference type="GO" id="GO:0003676">
    <property type="term" value="F:nucleic acid binding"/>
    <property type="evidence" value="ECO:0007669"/>
    <property type="project" value="InterPro"/>
</dbReference>
<keyword evidence="1" id="KW-0862">Zinc</keyword>